<comment type="pathway">
    <text evidence="14">Lipid metabolism; arachidonate metabolism.</text>
</comment>
<feature type="transmembrane region" description="Helical" evidence="21">
    <location>
        <begin position="124"/>
        <end position="144"/>
    </location>
</feature>
<evidence type="ECO:0000256" key="1">
    <source>
        <dbReference type="ARBA" id="ARBA00004374"/>
    </source>
</evidence>
<evidence type="ECO:0000256" key="15">
    <source>
        <dbReference type="ARBA" id="ARBA00039056"/>
    </source>
</evidence>
<evidence type="ECO:0000256" key="17">
    <source>
        <dbReference type="ARBA" id="ARBA00051411"/>
    </source>
</evidence>
<dbReference type="InterPro" id="IPR001129">
    <property type="entry name" value="Membr-assoc_MAPEG"/>
</dbReference>
<accession>A0AAV2ZJ27</accession>
<keyword evidence="9 21" id="KW-0472">Membrane</keyword>
<keyword evidence="2" id="KW-0808">Transferase</keyword>
<feature type="transmembrane region" description="Helical" evidence="21">
    <location>
        <begin position="15"/>
        <end position="33"/>
    </location>
</feature>
<feature type="transmembrane region" description="Helical" evidence="21">
    <location>
        <begin position="94"/>
        <end position="112"/>
    </location>
</feature>
<keyword evidence="4" id="KW-1000">Mitochondrion outer membrane</keyword>
<evidence type="ECO:0000256" key="13">
    <source>
        <dbReference type="ARBA" id="ARBA00037884"/>
    </source>
</evidence>
<dbReference type="PANTHER" id="PTHR10250">
    <property type="entry name" value="MICROSOMAL GLUTATHIONE S-TRANSFERASE"/>
    <property type="match status" value="1"/>
</dbReference>
<evidence type="ECO:0000256" key="10">
    <source>
        <dbReference type="ARBA" id="ARBA00023139"/>
    </source>
</evidence>
<evidence type="ECO:0000256" key="11">
    <source>
        <dbReference type="ARBA" id="ARBA00023239"/>
    </source>
</evidence>
<evidence type="ECO:0000256" key="6">
    <source>
        <dbReference type="ARBA" id="ARBA00023002"/>
    </source>
</evidence>
<dbReference type="GO" id="GO:0004602">
    <property type="term" value="F:glutathione peroxidase activity"/>
    <property type="evidence" value="ECO:0007669"/>
    <property type="project" value="TreeGrafter"/>
</dbReference>
<dbReference type="PANTHER" id="PTHR10250:SF26">
    <property type="entry name" value="GLUTATHIONE S-TRANSFERASE 3, MITOCHONDRIAL"/>
    <property type="match status" value="1"/>
</dbReference>
<evidence type="ECO:0000256" key="3">
    <source>
        <dbReference type="ARBA" id="ARBA00022692"/>
    </source>
</evidence>
<dbReference type="GO" id="GO:0004364">
    <property type="term" value="F:glutathione transferase activity"/>
    <property type="evidence" value="ECO:0007669"/>
    <property type="project" value="TreeGrafter"/>
</dbReference>
<dbReference type="Pfam" id="PF01124">
    <property type="entry name" value="MAPEG"/>
    <property type="match status" value="1"/>
</dbReference>
<evidence type="ECO:0000256" key="14">
    <source>
        <dbReference type="ARBA" id="ARBA00037916"/>
    </source>
</evidence>
<sequence>MAASDISVTLQRDHAYVLLLVVLTAFVNLWAGLKVGAARKKYDVQYPQMYAEKSDKNAKAFNCVQRAHQNFLENVPFFFAFLVTSSVYRPCFAAIAGFVRLLGFIVYIESYASGDPKKRLRGGFGYFGLLGSLVLTIEAALKLLGFL</sequence>
<evidence type="ECO:0000256" key="5">
    <source>
        <dbReference type="ARBA" id="ARBA00022989"/>
    </source>
</evidence>
<keyword evidence="6" id="KW-0560">Oxidoreductase</keyword>
<dbReference type="InterPro" id="IPR050997">
    <property type="entry name" value="MAPEG"/>
</dbReference>
<keyword evidence="8" id="KW-0496">Mitochondrion</keyword>
<proteinExistence type="predicted"/>
<dbReference type="AlphaFoldDB" id="A0AAV2ZJ27"/>
<dbReference type="SUPFAM" id="SSF161084">
    <property type="entry name" value="MAPEG domain-like"/>
    <property type="match status" value="1"/>
</dbReference>
<evidence type="ECO:0000313" key="23">
    <source>
        <dbReference type="Proteomes" id="UP001146120"/>
    </source>
</evidence>
<evidence type="ECO:0000256" key="9">
    <source>
        <dbReference type="ARBA" id="ARBA00023136"/>
    </source>
</evidence>
<evidence type="ECO:0000256" key="16">
    <source>
        <dbReference type="ARBA" id="ARBA00049298"/>
    </source>
</evidence>
<evidence type="ECO:0000256" key="2">
    <source>
        <dbReference type="ARBA" id="ARBA00022679"/>
    </source>
</evidence>
<keyword evidence="5 21" id="KW-1133">Transmembrane helix</keyword>
<keyword evidence="23" id="KW-1185">Reference proteome</keyword>
<evidence type="ECO:0000256" key="18">
    <source>
        <dbReference type="ARBA" id="ARBA00069748"/>
    </source>
</evidence>
<dbReference type="GO" id="GO:0005741">
    <property type="term" value="C:mitochondrial outer membrane"/>
    <property type="evidence" value="ECO:0007669"/>
    <property type="project" value="UniProtKB-SubCell"/>
</dbReference>
<evidence type="ECO:0000256" key="19">
    <source>
        <dbReference type="ARBA" id="ARBA00075145"/>
    </source>
</evidence>
<keyword evidence="10" id="KW-0564">Palmitate</keyword>
<keyword evidence="7" id="KW-0443">Lipid metabolism</keyword>
<reference evidence="22" key="2">
    <citation type="journal article" date="2023" name="Microbiol Resour">
        <title>Decontamination and Annotation of the Draft Genome Sequence of the Oomycete Lagenidium giganteum ARSEF 373.</title>
        <authorList>
            <person name="Morgan W.R."/>
            <person name="Tartar A."/>
        </authorList>
    </citation>
    <scope>NUCLEOTIDE SEQUENCE</scope>
    <source>
        <strain evidence="22">ARSEF 373</strain>
    </source>
</reference>
<evidence type="ECO:0000256" key="8">
    <source>
        <dbReference type="ARBA" id="ARBA00023128"/>
    </source>
</evidence>
<dbReference type="InterPro" id="IPR023352">
    <property type="entry name" value="MAPEG-like_dom_sf"/>
</dbReference>
<dbReference type="Proteomes" id="UP001146120">
    <property type="component" value="Unassembled WGS sequence"/>
</dbReference>
<evidence type="ECO:0000256" key="21">
    <source>
        <dbReference type="SAM" id="Phobius"/>
    </source>
</evidence>
<gene>
    <name evidence="22" type="ORF">N0F65_009387</name>
</gene>
<comment type="pathway">
    <text evidence="13">Lipid metabolism; leukotriene C4 biosynthesis.</text>
</comment>
<keyword evidence="12" id="KW-0449">Lipoprotein</keyword>
<evidence type="ECO:0000313" key="22">
    <source>
        <dbReference type="EMBL" id="DBA04040.1"/>
    </source>
</evidence>
<dbReference type="GO" id="GO:0005635">
    <property type="term" value="C:nuclear envelope"/>
    <property type="evidence" value="ECO:0007669"/>
    <property type="project" value="TreeGrafter"/>
</dbReference>
<dbReference type="FunFam" id="1.20.120.550:FF:000004">
    <property type="entry name" value="Microsomal glutathione S-transferase 3"/>
    <property type="match status" value="1"/>
</dbReference>
<evidence type="ECO:0000256" key="7">
    <source>
        <dbReference type="ARBA" id="ARBA00023098"/>
    </source>
</evidence>
<name>A0AAV2ZJ27_9STRA</name>
<comment type="caution">
    <text evidence="22">The sequence shown here is derived from an EMBL/GenBank/DDBJ whole genome shotgun (WGS) entry which is preliminary data.</text>
</comment>
<evidence type="ECO:0000256" key="20">
    <source>
        <dbReference type="ARBA" id="ARBA00076908"/>
    </source>
</evidence>
<organism evidence="22 23">
    <name type="scientific">Lagenidium giganteum</name>
    <dbReference type="NCBI Taxonomy" id="4803"/>
    <lineage>
        <taxon>Eukaryota</taxon>
        <taxon>Sar</taxon>
        <taxon>Stramenopiles</taxon>
        <taxon>Oomycota</taxon>
        <taxon>Peronosporomycetes</taxon>
        <taxon>Pythiales</taxon>
        <taxon>Pythiaceae</taxon>
    </lineage>
</organism>
<reference evidence="22" key="1">
    <citation type="submission" date="2022-11" db="EMBL/GenBank/DDBJ databases">
        <authorList>
            <person name="Morgan W.R."/>
            <person name="Tartar A."/>
        </authorList>
    </citation>
    <scope>NUCLEOTIDE SEQUENCE</scope>
    <source>
        <strain evidence="22">ARSEF 373</strain>
    </source>
</reference>
<keyword evidence="11" id="KW-0456">Lyase</keyword>
<comment type="catalytic activity">
    <reaction evidence="16">
        <text>leukotriene C4 = leukotriene A4 + glutathione</text>
        <dbReference type="Rhea" id="RHEA:17617"/>
        <dbReference type="ChEBI" id="CHEBI:57463"/>
        <dbReference type="ChEBI" id="CHEBI:57925"/>
        <dbReference type="ChEBI" id="CHEBI:57973"/>
        <dbReference type="EC" id="4.4.1.20"/>
    </reaction>
    <physiologicalReaction direction="right-to-left" evidence="16">
        <dbReference type="Rhea" id="RHEA:17619"/>
    </physiologicalReaction>
</comment>
<dbReference type="GO" id="GO:0006629">
    <property type="term" value="P:lipid metabolic process"/>
    <property type="evidence" value="ECO:0007669"/>
    <property type="project" value="UniProtKB-KW"/>
</dbReference>
<evidence type="ECO:0000256" key="4">
    <source>
        <dbReference type="ARBA" id="ARBA00022787"/>
    </source>
</evidence>
<dbReference type="GO" id="GO:0005783">
    <property type="term" value="C:endoplasmic reticulum"/>
    <property type="evidence" value="ECO:0007669"/>
    <property type="project" value="TreeGrafter"/>
</dbReference>
<dbReference type="Gene3D" id="1.20.120.550">
    <property type="entry name" value="Membrane associated eicosanoid/glutathione metabolism-like domain"/>
    <property type="match status" value="1"/>
</dbReference>
<protein>
    <recommendedName>
        <fullName evidence="18">Glutathione S-transferase 3, mitochondrial</fullName>
        <ecNumber evidence="15">4.4.1.20</ecNumber>
    </recommendedName>
    <alternativeName>
        <fullName evidence="19">Glutathione peroxidase MGST3</fullName>
    </alternativeName>
    <alternativeName>
        <fullName evidence="20">LTC4 synthase MGST3</fullName>
    </alternativeName>
</protein>
<dbReference type="EMBL" id="DAKRPA010000012">
    <property type="protein sequence ID" value="DBA04040.1"/>
    <property type="molecule type" value="Genomic_DNA"/>
</dbReference>
<keyword evidence="3 21" id="KW-0812">Transmembrane</keyword>
<comment type="catalytic activity">
    <reaction evidence="17">
        <text>15-deoxy-Delta(12,14)-prostaglandin J2 + glutathione = 15-deoxy-Delta(12,14)-prostaglandin J2-S-(R)-glutathione</text>
        <dbReference type="Rhea" id="RHEA:75963"/>
        <dbReference type="ChEBI" id="CHEBI:57925"/>
        <dbReference type="ChEBI" id="CHEBI:85236"/>
        <dbReference type="ChEBI" id="CHEBI:194498"/>
    </reaction>
    <physiologicalReaction direction="left-to-right" evidence="17">
        <dbReference type="Rhea" id="RHEA:75964"/>
    </physiologicalReaction>
</comment>
<dbReference type="EC" id="4.4.1.20" evidence="15"/>
<dbReference type="GO" id="GO:0006691">
    <property type="term" value="P:leukotriene metabolic process"/>
    <property type="evidence" value="ECO:0007669"/>
    <property type="project" value="UniProtKB-ARBA"/>
</dbReference>
<evidence type="ECO:0000256" key="12">
    <source>
        <dbReference type="ARBA" id="ARBA00023288"/>
    </source>
</evidence>
<comment type="subcellular location">
    <subcellularLocation>
        <location evidence="1">Mitochondrion outer membrane</location>
        <topology evidence="1">Multi-pass membrane protein</topology>
    </subcellularLocation>
</comment>
<dbReference type="GO" id="GO:0004464">
    <property type="term" value="F:leukotriene-C4 synthase activity"/>
    <property type="evidence" value="ECO:0007669"/>
    <property type="project" value="UniProtKB-EC"/>
</dbReference>